<dbReference type="PANTHER" id="PTHR33103:SF27">
    <property type="entry name" value="OS04G0594700 PROTEIN"/>
    <property type="match status" value="1"/>
</dbReference>
<proteinExistence type="predicted"/>
<accession>A0AAF0WUA9</accession>
<dbReference type="InterPro" id="IPR007750">
    <property type="entry name" value="DUF674"/>
</dbReference>
<dbReference type="Pfam" id="PF05056">
    <property type="entry name" value="DUF674"/>
    <property type="match status" value="1"/>
</dbReference>
<name>A0AAF0WUA9_DAUCS</name>
<reference evidence="1" key="1">
    <citation type="journal article" date="2016" name="Nat. Genet.">
        <title>A high-quality carrot genome assembly provides new insights into carotenoid accumulation and asterid genome evolution.</title>
        <authorList>
            <person name="Iorizzo M."/>
            <person name="Ellison S."/>
            <person name="Senalik D."/>
            <person name="Zeng P."/>
            <person name="Satapoomin P."/>
            <person name="Huang J."/>
            <person name="Bowman M."/>
            <person name="Iovene M."/>
            <person name="Sanseverino W."/>
            <person name="Cavagnaro P."/>
            <person name="Yildiz M."/>
            <person name="Macko-Podgorni A."/>
            <person name="Moranska E."/>
            <person name="Grzebelus E."/>
            <person name="Grzebelus D."/>
            <person name="Ashrafi H."/>
            <person name="Zheng Z."/>
            <person name="Cheng S."/>
            <person name="Spooner D."/>
            <person name="Van Deynze A."/>
            <person name="Simon P."/>
        </authorList>
    </citation>
    <scope>NUCLEOTIDE SEQUENCE</scope>
    <source>
        <tissue evidence="1">Leaf</tissue>
    </source>
</reference>
<keyword evidence="2" id="KW-1185">Reference proteome</keyword>
<protein>
    <recommendedName>
        <fullName evidence="3">DUF674 family protein</fullName>
    </recommendedName>
</protein>
<evidence type="ECO:0000313" key="1">
    <source>
        <dbReference type="EMBL" id="WOG95952.1"/>
    </source>
</evidence>
<sequence length="477" mass="53512">MKQVKFQLKLFVEKERNRVVFAEAGSDFIDTLFSFLTLPMGTIVRILNNNLESESRVIGSFSTLYTSVKNLDSRLLWSDECKQMLLSPRNAAEAECLQLKLNLDDSAPGTYFICEDWGCSRNSSAFLSTYCTTRCSCGKLMNRGITGSVTPNVKNVQHKGGVFSGEIEYYIVSDDLHVFPKQLTVSVELLKKCRVKDLDTVEERTLVIGFKEMLNVLKCSLKSESPLTEVFLCNGADRPAIIQSKVGSLAETRTCRDKETTEDAMTIKLIVQKSSKKVLFALAEKNFVEFLFSFLTIPLGSITRLLSGNISVGSVSNLYQSEVKEMLLHPRLAPLHLCKNQVFCLNEAKAPLYYCLSDKRDSQYIGCLVEYKVDCNYELKCTPLTLKNPKFEEEYVRSNGMFMVTDDLVVSPFSAIASISIMQQLKICPSDVEEQVVRIGMEEALKILKASFESTAALTNAFSGDIPLTKQLLKEEH</sequence>
<gene>
    <name evidence="1" type="ORF">DCAR_0415281</name>
</gene>
<evidence type="ECO:0000313" key="2">
    <source>
        <dbReference type="Proteomes" id="UP000077755"/>
    </source>
</evidence>
<dbReference type="AlphaFoldDB" id="A0AAF0WUA9"/>
<evidence type="ECO:0008006" key="3">
    <source>
        <dbReference type="Google" id="ProtNLM"/>
    </source>
</evidence>
<organism evidence="1 2">
    <name type="scientific">Daucus carota subsp. sativus</name>
    <name type="common">Carrot</name>
    <dbReference type="NCBI Taxonomy" id="79200"/>
    <lineage>
        <taxon>Eukaryota</taxon>
        <taxon>Viridiplantae</taxon>
        <taxon>Streptophyta</taxon>
        <taxon>Embryophyta</taxon>
        <taxon>Tracheophyta</taxon>
        <taxon>Spermatophyta</taxon>
        <taxon>Magnoliopsida</taxon>
        <taxon>eudicotyledons</taxon>
        <taxon>Gunneridae</taxon>
        <taxon>Pentapetalae</taxon>
        <taxon>asterids</taxon>
        <taxon>campanulids</taxon>
        <taxon>Apiales</taxon>
        <taxon>Apiaceae</taxon>
        <taxon>Apioideae</taxon>
        <taxon>Scandiceae</taxon>
        <taxon>Daucinae</taxon>
        <taxon>Daucus</taxon>
        <taxon>Daucus sect. Daucus</taxon>
    </lineage>
</organism>
<reference evidence="1" key="2">
    <citation type="submission" date="2022-03" db="EMBL/GenBank/DDBJ databases">
        <title>Draft title - Genomic analysis of global carrot germplasm unveils the trajectory of domestication and the origin of high carotenoid orange carrot.</title>
        <authorList>
            <person name="Iorizzo M."/>
            <person name="Ellison S."/>
            <person name="Senalik D."/>
            <person name="Macko-Podgorni A."/>
            <person name="Grzebelus D."/>
            <person name="Bostan H."/>
            <person name="Rolling W."/>
            <person name="Curaba J."/>
            <person name="Simon P."/>
        </authorList>
    </citation>
    <scope>NUCLEOTIDE SEQUENCE</scope>
    <source>
        <tissue evidence="1">Leaf</tissue>
    </source>
</reference>
<dbReference type="Proteomes" id="UP000077755">
    <property type="component" value="Chromosome 4"/>
</dbReference>
<dbReference type="EMBL" id="CP093346">
    <property type="protein sequence ID" value="WOG95952.1"/>
    <property type="molecule type" value="Genomic_DNA"/>
</dbReference>
<dbReference type="PANTHER" id="PTHR33103">
    <property type="entry name" value="OS01G0153900 PROTEIN"/>
    <property type="match status" value="1"/>
</dbReference>